<dbReference type="SUPFAM" id="SSF55681">
    <property type="entry name" value="Class II aaRS and biotin synthetases"/>
    <property type="match status" value="1"/>
</dbReference>
<comment type="catalytic activity">
    <reaction evidence="9">
        <text>tRNA(Ala) + L-alanine + ATP = L-alanyl-tRNA(Ala) + AMP + diphosphate</text>
        <dbReference type="Rhea" id="RHEA:12540"/>
        <dbReference type="Rhea" id="RHEA-COMP:9657"/>
        <dbReference type="Rhea" id="RHEA-COMP:9923"/>
        <dbReference type="ChEBI" id="CHEBI:30616"/>
        <dbReference type="ChEBI" id="CHEBI:33019"/>
        <dbReference type="ChEBI" id="CHEBI:57972"/>
        <dbReference type="ChEBI" id="CHEBI:78442"/>
        <dbReference type="ChEBI" id="CHEBI:78497"/>
        <dbReference type="ChEBI" id="CHEBI:456215"/>
        <dbReference type="EC" id="6.1.1.7"/>
    </reaction>
</comment>
<evidence type="ECO:0000256" key="8">
    <source>
        <dbReference type="ARBA" id="ARBA00023146"/>
    </source>
</evidence>
<comment type="subcellular location">
    <subcellularLocation>
        <location evidence="9">Cytoplasm</location>
    </subcellularLocation>
</comment>
<dbReference type="InterPro" id="IPR018164">
    <property type="entry name" value="Ala-tRNA-synth_IIc_N"/>
</dbReference>
<dbReference type="GO" id="GO:0006419">
    <property type="term" value="P:alanyl-tRNA aminoacylation"/>
    <property type="evidence" value="ECO:0007669"/>
    <property type="project" value="UniProtKB-UniRule"/>
</dbReference>
<keyword evidence="5 9" id="KW-0067">ATP-binding</keyword>
<comment type="cofactor">
    <cofactor evidence="9">
        <name>Zn(2+)</name>
        <dbReference type="ChEBI" id="CHEBI:29105"/>
    </cofactor>
    <text evidence="9">Binds 1 zinc ion per subunit.</text>
</comment>
<dbReference type="InterPro" id="IPR018162">
    <property type="entry name" value="Ala-tRNA-ligase_IIc_anticod-bd"/>
</dbReference>
<reference evidence="12" key="1">
    <citation type="submission" date="2017-09" db="EMBL/GenBank/DDBJ databases">
        <title>Depth-based differentiation of microbial function through sediment-hosted aquifers and enrichment of novel symbionts in the deep terrestrial subsurface.</title>
        <authorList>
            <person name="Probst A.J."/>
            <person name="Ladd B."/>
            <person name="Jarett J.K."/>
            <person name="Geller-Mcgrath D.E."/>
            <person name="Sieber C.M.K."/>
            <person name="Emerson J.B."/>
            <person name="Anantharaman K."/>
            <person name="Thomas B.C."/>
            <person name="Malmstrom R."/>
            <person name="Stieglmeier M."/>
            <person name="Klingl A."/>
            <person name="Woyke T."/>
            <person name="Ryan C.M."/>
            <person name="Banfield J.F."/>
        </authorList>
    </citation>
    <scope>NUCLEOTIDE SEQUENCE [LARGE SCALE GENOMIC DNA]</scope>
</reference>
<feature type="binding site" evidence="9">
    <location>
        <position position="590"/>
    </location>
    <ligand>
        <name>Zn(2+)</name>
        <dbReference type="ChEBI" id="CHEBI:29105"/>
    </ligand>
</feature>
<name>A0A2M7QC69_9BACT</name>
<keyword evidence="7 9" id="KW-0648">Protein biosynthesis</keyword>
<dbReference type="GO" id="GO:0002161">
    <property type="term" value="F:aminoacyl-tRNA deacylase activity"/>
    <property type="evidence" value="ECO:0007669"/>
    <property type="project" value="TreeGrafter"/>
</dbReference>
<dbReference type="PANTHER" id="PTHR11777">
    <property type="entry name" value="ALANYL-TRNA SYNTHETASE"/>
    <property type="match status" value="1"/>
</dbReference>
<evidence type="ECO:0000259" key="10">
    <source>
        <dbReference type="PROSITE" id="PS50860"/>
    </source>
</evidence>
<dbReference type="SUPFAM" id="SSF55186">
    <property type="entry name" value="ThrRS/AlaRS common domain"/>
    <property type="match status" value="1"/>
</dbReference>
<dbReference type="EC" id="6.1.1.7" evidence="9"/>
<dbReference type="Proteomes" id="UP000230973">
    <property type="component" value="Unassembled WGS sequence"/>
</dbReference>
<dbReference type="GO" id="GO:0004813">
    <property type="term" value="F:alanine-tRNA ligase activity"/>
    <property type="evidence" value="ECO:0007669"/>
    <property type="project" value="UniProtKB-UniRule"/>
</dbReference>
<feature type="binding site" evidence="9">
    <location>
        <position position="480"/>
    </location>
    <ligand>
        <name>Zn(2+)</name>
        <dbReference type="ChEBI" id="CHEBI:29105"/>
    </ligand>
</feature>
<feature type="binding site" evidence="9">
    <location>
        <position position="586"/>
    </location>
    <ligand>
        <name>Zn(2+)</name>
        <dbReference type="ChEBI" id="CHEBI:29105"/>
    </ligand>
</feature>
<evidence type="ECO:0000256" key="7">
    <source>
        <dbReference type="ARBA" id="ARBA00022917"/>
    </source>
</evidence>
<evidence type="ECO:0000313" key="12">
    <source>
        <dbReference type="Proteomes" id="UP000230973"/>
    </source>
</evidence>
<keyword evidence="3 9" id="KW-0436">Ligase</keyword>
<dbReference type="AlphaFoldDB" id="A0A2M7QC69"/>
<keyword evidence="9" id="KW-0963">Cytoplasm</keyword>
<dbReference type="PRINTS" id="PR00980">
    <property type="entry name" value="TRNASYNTHALA"/>
</dbReference>
<dbReference type="InterPro" id="IPR018165">
    <property type="entry name" value="Ala-tRNA-synth_IIc_core"/>
</dbReference>
<dbReference type="InterPro" id="IPR023033">
    <property type="entry name" value="Ala_tRNA_ligase_euk/bac"/>
</dbReference>
<organism evidence="11 12">
    <name type="scientific">Candidatus Uhrbacteria bacterium CG_4_10_14_0_8_um_filter_58_22</name>
    <dbReference type="NCBI Taxonomy" id="1975029"/>
    <lineage>
        <taxon>Bacteria</taxon>
        <taxon>Candidatus Uhriibacteriota</taxon>
    </lineage>
</organism>
<feature type="binding site" evidence="9">
    <location>
        <position position="476"/>
    </location>
    <ligand>
        <name>Zn(2+)</name>
        <dbReference type="ChEBI" id="CHEBI:29105"/>
    </ligand>
</feature>
<dbReference type="GO" id="GO:0000049">
    <property type="term" value="F:tRNA binding"/>
    <property type="evidence" value="ECO:0007669"/>
    <property type="project" value="UniProtKB-KW"/>
</dbReference>
<dbReference type="NCBIfam" id="NF002436">
    <property type="entry name" value="PRK01584.1"/>
    <property type="match status" value="1"/>
</dbReference>
<dbReference type="InterPro" id="IPR002318">
    <property type="entry name" value="Ala-tRNA-lgiase_IIc"/>
</dbReference>
<dbReference type="InterPro" id="IPR050058">
    <property type="entry name" value="Ala-tRNA_ligase"/>
</dbReference>
<evidence type="ECO:0000256" key="5">
    <source>
        <dbReference type="ARBA" id="ARBA00022840"/>
    </source>
</evidence>
<evidence type="ECO:0000256" key="3">
    <source>
        <dbReference type="ARBA" id="ARBA00022598"/>
    </source>
</evidence>
<proteinExistence type="inferred from homology"/>
<dbReference type="SMART" id="SM00863">
    <property type="entry name" value="tRNA_SAD"/>
    <property type="match status" value="1"/>
</dbReference>
<keyword evidence="8 9" id="KW-0030">Aminoacyl-tRNA synthetase</keyword>
<dbReference type="PANTHER" id="PTHR11777:SF9">
    <property type="entry name" value="ALANINE--TRNA LIGASE, CYTOPLASMIC"/>
    <property type="match status" value="1"/>
</dbReference>
<dbReference type="GO" id="GO:0008270">
    <property type="term" value="F:zinc ion binding"/>
    <property type="evidence" value="ECO:0007669"/>
    <property type="project" value="UniProtKB-UniRule"/>
</dbReference>
<feature type="domain" description="Alanyl-transfer RNA synthetases family profile" evidence="10">
    <location>
        <begin position="1"/>
        <end position="620"/>
    </location>
</feature>
<keyword evidence="4 9" id="KW-0547">Nucleotide-binding</keyword>
<comment type="similarity">
    <text evidence="1 9">Belongs to the class-II aminoacyl-tRNA synthetase family.</text>
</comment>
<dbReference type="PROSITE" id="PS50860">
    <property type="entry name" value="AA_TRNA_LIGASE_II_ALA"/>
    <property type="match status" value="1"/>
</dbReference>
<dbReference type="InterPro" id="IPR012947">
    <property type="entry name" value="tRNA_SAD"/>
</dbReference>
<evidence type="ECO:0000256" key="4">
    <source>
        <dbReference type="ARBA" id="ARBA00022741"/>
    </source>
</evidence>
<accession>A0A2M7QC69</accession>
<evidence type="ECO:0000256" key="1">
    <source>
        <dbReference type="ARBA" id="ARBA00008226"/>
    </source>
</evidence>
<dbReference type="FunFam" id="3.30.980.10:FF:000004">
    <property type="entry name" value="Alanine--tRNA ligase, cytoplasmic"/>
    <property type="match status" value="1"/>
</dbReference>
<evidence type="ECO:0000313" key="11">
    <source>
        <dbReference type="EMBL" id="PIY63285.1"/>
    </source>
</evidence>
<dbReference type="EMBL" id="PFLC01000010">
    <property type="protein sequence ID" value="PIY63285.1"/>
    <property type="molecule type" value="Genomic_DNA"/>
</dbReference>
<keyword evidence="9" id="KW-0862">Zinc</keyword>
<dbReference type="CDD" id="cd00673">
    <property type="entry name" value="AlaRS_core"/>
    <property type="match status" value="1"/>
</dbReference>
<dbReference type="InterPro" id="IPR045864">
    <property type="entry name" value="aa-tRNA-synth_II/BPL/LPL"/>
</dbReference>
<dbReference type="GO" id="GO:0005829">
    <property type="term" value="C:cytosol"/>
    <property type="evidence" value="ECO:0007669"/>
    <property type="project" value="TreeGrafter"/>
</dbReference>
<dbReference type="HAMAP" id="MF_00036_B">
    <property type="entry name" value="Ala_tRNA_synth_B"/>
    <property type="match status" value="1"/>
</dbReference>
<evidence type="ECO:0000256" key="6">
    <source>
        <dbReference type="ARBA" id="ARBA00022884"/>
    </source>
</evidence>
<dbReference type="Gene3D" id="3.30.930.10">
    <property type="entry name" value="Bira Bifunctional Protein, Domain 2"/>
    <property type="match status" value="1"/>
</dbReference>
<keyword evidence="2 9" id="KW-0820">tRNA-binding</keyword>
<dbReference type="Gene3D" id="3.30.54.20">
    <property type="match status" value="1"/>
</dbReference>
<keyword evidence="6 9" id="KW-0694">RNA-binding</keyword>
<evidence type="ECO:0000256" key="2">
    <source>
        <dbReference type="ARBA" id="ARBA00022555"/>
    </source>
</evidence>
<keyword evidence="9" id="KW-0479">Metal-binding</keyword>
<sequence>MKSSEIRRRYLEFFAKRGHAVIPSASLIPENDPTVLFTTAGMHPLVPYLLGEPHPAGQRLTDVQKCIRTGDIDEVGDASHLTFFEMLGNWSLGDYFKAEALAWTFEFLTSAEEGMGLPADRLYVTVFEGDATAPRDEEAISIWRDIFAKHGIEAKVGERIHAYDRKENWWGPAGQTGPCGPDSEIFYDRLGDEDLTKHWNDGPHEGQCGPACGCGRYLEIGNNVFLQYQKTTDGQFEPLAQRCVDFGGGFERLVMLMQEAGSVFETDLFRPIIDRLEEISGRKYADVHDVDLWAMRIIADHVRAACFILADEHGVVPSNKDQGYIVRRLIRRAVRWGHGIGIGEHFMSRVAESVIEANGEAYPELVSRRQFVLDELETEERQFKKTLERGLKELHALRIGSEGSSGLYHFSGKDAFHLYETYGFPKEMTEEGTGLKVDQAEWDTEMKKHQEMSRVGAEQKFSGGLADNSEEVVRLHTATHLLHRALRQVLGDYVEQKGSNITKDRLRFDFTHGEKMTDGQKSEVERIVNEQINADLPVHFEMMTVEEAKAAGAIGLFEDKYATLGNKVKVYFVGSPEAGYFSTEICGGPHVERTGELGGFRIKKEESSSAGIRRIKATVG</sequence>
<protein>
    <recommendedName>
        <fullName evidence="9">Alanine--tRNA ligase</fullName>
        <ecNumber evidence="9">6.1.1.7</ecNumber>
    </recommendedName>
    <alternativeName>
        <fullName evidence="9">Alanyl-tRNA synthetase</fullName>
        <shortName evidence="9">AlaRS</shortName>
    </alternativeName>
</protein>
<dbReference type="GO" id="GO:0005524">
    <property type="term" value="F:ATP binding"/>
    <property type="evidence" value="ECO:0007669"/>
    <property type="project" value="UniProtKB-UniRule"/>
</dbReference>
<evidence type="ECO:0000256" key="9">
    <source>
        <dbReference type="HAMAP-Rule" id="MF_00036"/>
    </source>
</evidence>
<comment type="domain">
    <text evidence="9">Consists of three domains; the N-terminal catalytic domain, the editing domain and the C-terminal C-Ala domain. The editing domain removes incorrectly charged amino acids, while the C-Ala domain, along with tRNA(Ala), serves as a bridge to cooperatively bring together the editing and aminoacylation centers thus stimulating deacylation of misacylated tRNAs.</text>
</comment>
<dbReference type="Pfam" id="PF07973">
    <property type="entry name" value="tRNA_SAD"/>
    <property type="match status" value="1"/>
</dbReference>
<gene>
    <name evidence="9" type="primary">alaS</name>
    <name evidence="11" type="ORF">COY93_00590</name>
</gene>
<comment type="function">
    <text evidence="9">Catalyzes the attachment of alanine to tRNA(Ala) in a two-step reaction: alanine is first activated by ATP to form Ala-AMP and then transferred to the acceptor end of tRNA(Ala). Also edits incorrectly charged Ser-tRNA(Ala) and Gly-tRNA(Ala) via its editing domain.</text>
</comment>
<comment type="caution">
    <text evidence="11">The sequence shown here is derived from an EMBL/GenBank/DDBJ whole genome shotgun (WGS) entry which is preliminary data.</text>
</comment>
<dbReference type="Gene3D" id="3.30.980.10">
    <property type="entry name" value="Threonyl-trna Synthetase, Chain A, domain 2"/>
    <property type="match status" value="1"/>
</dbReference>
<dbReference type="Pfam" id="PF01411">
    <property type="entry name" value="tRNA-synt_2c"/>
    <property type="match status" value="1"/>
</dbReference>
<dbReference type="SUPFAM" id="SSF101353">
    <property type="entry name" value="Putative anticodon-binding domain of alanyl-tRNA synthetase (AlaRS)"/>
    <property type="match status" value="1"/>
</dbReference>
<dbReference type="InterPro" id="IPR018163">
    <property type="entry name" value="Thr/Ala-tRNA-synth_IIc_edit"/>
</dbReference>